<protein>
    <submittedName>
        <fullName evidence="1">Uncharacterized protein</fullName>
    </submittedName>
</protein>
<organism evidence="1 2">
    <name type="scientific">Parasediminibacterium paludis</name>
    <dbReference type="NCBI Taxonomy" id="908966"/>
    <lineage>
        <taxon>Bacteria</taxon>
        <taxon>Pseudomonadati</taxon>
        <taxon>Bacteroidota</taxon>
        <taxon>Chitinophagia</taxon>
        <taxon>Chitinophagales</taxon>
        <taxon>Chitinophagaceae</taxon>
        <taxon>Parasediminibacterium</taxon>
    </lineage>
</organism>
<comment type="caution">
    <text evidence="1">The sequence shown here is derived from an EMBL/GenBank/DDBJ whole genome shotgun (WGS) entry which is preliminary data.</text>
</comment>
<gene>
    <name evidence="1" type="ORF">ACFOW1_03620</name>
</gene>
<name>A0ABV8PS57_9BACT</name>
<keyword evidence="2" id="KW-1185">Reference proteome</keyword>
<accession>A0ABV8PS57</accession>
<evidence type="ECO:0000313" key="1">
    <source>
        <dbReference type="EMBL" id="MFC4230964.1"/>
    </source>
</evidence>
<sequence>MTQQTDIESFRIQLLNYENNIYNPIDLLFQGDNFSKWLDSFEEINLKLDNLYDLLEKIKGAISENDYLKFFCKYQIEQPFKNEFQEYMSFEYTSSLLFDFEMFVKSEIEIMENKTGKRYWKENKINIAKRKTDITKSISHTKEEIKQKQILQLFLKASENVLFEKNDTAIGFAVHFLTGKKFEAEQTRKDIAERKGYDFDVLIYDTTIQKVEKILLALKKEKNKLSPDN</sequence>
<dbReference type="Proteomes" id="UP001595906">
    <property type="component" value="Unassembled WGS sequence"/>
</dbReference>
<dbReference type="EMBL" id="JBHSDC010000002">
    <property type="protein sequence ID" value="MFC4230964.1"/>
    <property type="molecule type" value="Genomic_DNA"/>
</dbReference>
<evidence type="ECO:0000313" key="2">
    <source>
        <dbReference type="Proteomes" id="UP001595906"/>
    </source>
</evidence>
<dbReference type="RefSeq" id="WP_379012349.1">
    <property type="nucleotide sequence ID" value="NZ_JBHSDC010000002.1"/>
</dbReference>
<reference evidence="2" key="1">
    <citation type="journal article" date="2019" name="Int. J. Syst. Evol. Microbiol.">
        <title>The Global Catalogue of Microorganisms (GCM) 10K type strain sequencing project: providing services to taxonomists for standard genome sequencing and annotation.</title>
        <authorList>
            <consortium name="The Broad Institute Genomics Platform"/>
            <consortium name="The Broad Institute Genome Sequencing Center for Infectious Disease"/>
            <person name="Wu L."/>
            <person name="Ma J."/>
        </authorList>
    </citation>
    <scope>NUCLEOTIDE SEQUENCE [LARGE SCALE GENOMIC DNA]</scope>
    <source>
        <strain evidence="2">CECT 8010</strain>
    </source>
</reference>
<proteinExistence type="predicted"/>